<keyword evidence="5" id="KW-0378">Hydrolase</keyword>
<feature type="region of interest" description="Disordered" evidence="3">
    <location>
        <begin position="357"/>
        <end position="405"/>
    </location>
</feature>
<gene>
    <name evidence="5" type="ORF">ARMSODRAFT_957992</name>
</gene>
<dbReference type="Gene3D" id="3.40.50.300">
    <property type="entry name" value="P-loop containing nucleotide triphosphate hydrolases"/>
    <property type="match status" value="1"/>
</dbReference>
<accession>A0A2H3BWC5</accession>
<evidence type="ECO:0000313" key="5">
    <source>
        <dbReference type="EMBL" id="PBK68877.1"/>
    </source>
</evidence>
<dbReference type="Gene3D" id="1.10.1580.10">
    <property type="match status" value="1"/>
</dbReference>
<feature type="domain" description="G" evidence="4">
    <location>
        <begin position="145"/>
        <end position="212"/>
    </location>
</feature>
<dbReference type="GO" id="GO:0005525">
    <property type="term" value="F:GTP binding"/>
    <property type="evidence" value="ECO:0007669"/>
    <property type="project" value="UniProtKB-KW"/>
</dbReference>
<protein>
    <submittedName>
        <fullName evidence="5">P-loop containing nucleoside triphosphate hydrolase protein</fullName>
    </submittedName>
</protein>
<evidence type="ECO:0000259" key="4">
    <source>
        <dbReference type="Pfam" id="PF01926"/>
    </source>
</evidence>
<reference evidence="6" key="1">
    <citation type="journal article" date="2017" name="Nat. Ecol. Evol.">
        <title>Genome expansion and lineage-specific genetic innovations in the forest pathogenic fungi Armillaria.</title>
        <authorList>
            <person name="Sipos G."/>
            <person name="Prasanna A.N."/>
            <person name="Walter M.C."/>
            <person name="O'Connor E."/>
            <person name="Balint B."/>
            <person name="Krizsan K."/>
            <person name="Kiss B."/>
            <person name="Hess J."/>
            <person name="Varga T."/>
            <person name="Slot J."/>
            <person name="Riley R."/>
            <person name="Boka B."/>
            <person name="Rigling D."/>
            <person name="Barry K."/>
            <person name="Lee J."/>
            <person name="Mihaltcheva S."/>
            <person name="LaButti K."/>
            <person name="Lipzen A."/>
            <person name="Waldron R."/>
            <person name="Moloney N.M."/>
            <person name="Sperisen C."/>
            <person name="Kredics L."/>
            <person name="Vagvoelgyi C."/>
            <person name="Patrignani A."/>
            <person name="Fitzpatrick D."/>
            <person name="Nagy I."/>
            <person name="Doyle S."/>
            <person name="Anderson J.B."/>
            <person name="Grigoriev I.V."/>
            <person name="Gueldener U."/>
            <person name="Muensterkoetter M."/>
            <person name="Nagy L.G."/>
        </authorList>
    </citation>
    <scope>NUCLEOTIDE SEQUENCE [LARGE SCALE GENOMIC DNA]</scope>
    <source>
        <strain evidence="6">28-4</strain>
    </source>
</reference>
<feature type="compositionally biased region" description="Basic residues" evidence="3">
    <location>
        <begin position="395"/>
        <end position="405"/>
    </location>
</feature>
<name>A0A2H3BWC5_9AGAR</name>
<dbReference type="SUPFAM" id="SSF52540">
    <property type="entry name" value="P-loop containing nucleoside triphosphate hydrolases"/>
    <property type="match status" value="2"/>
</dbReference>
<evidence type="ECO:0000256" key="1">
    <source>
        <dbReference type="ARBA" id="ARBA00022741"/>
    </source>
</evidence>
<dbReference type="Pfam" id="PF01926">
    <property type="entry name" value="MMR_HSR1"/>
    <property type="match status" value="1"/>
</dbReference>
<dbReference type="GO" id="GO:0032543">
    <property type="term" value="P:mitochondrial translation"/>
    <property type="evidence" value="ECO:0007669"/>
    <property type="project" value="TreeGrafter"/>
</dbReference>
<sequence length="405" mass="46098">MNSLPAQLVHLSCPALPVPPSWFPGHMNRFTKQLPSMLSRTHVVIEVRDARLPLTSINRKLQDMLHEWRDKARMSNRMCQHVILLNKADRIPEWGIPPFLSVMKDKYPEQDFHFTSLKETADLKRIYRILSDLGKHHRWFEGMNVLIVGMPNVGKSSLLNALRNTGIKGRTPKAVRTGANPGVTVSLSNRIKILEDPLVYAFDSPGMMLPFLGHGPAGAERGAKLALIAGIKEGLYQTETLAEYLLYKLNILNSISPNYLSVLPSGSKPTADVWEFLSLLAQRMGMLAGRGEYDLQRAATFFIDWWRNKGGLAEHSDEGSYGWGFDFQWSVPAGGKRDLRKLMEMSLAQFDAQAELEEEEGNMISDTQKEKTAVEERKKQKLKKLMDQDKDQRSRRLFTKPQRRR</sequence>
<evidence type="ECO:0000256" key="2">
    <source>
        <dbReference type="ARBA" id="ARBA00023134"/>
    </source>
</evidence>
<dbReference type="GO" id="GO:0005739">
    <property type="term" value="C:mitochondrion"/>
    <property type="evidence" value="ECO:0007669"/>
    <property type="project" value="TreeGrafter"/>
</dbReference>
<dbReference type="InterPro" id="IPR023179">
    <property type="entry name" value="GTP-bd_ortho_bundle_sf"/>
</dbReference>
<keyword evidence="2" id="KW-0342">GTP-binding</keyword>
<keyword evidence="6" id="KW-1185">Reference proteome</keyword>
<dbReference type="InterPro" id="IPR027417">
    <property type="entry name" value="P-loop_NTPase"/>
</dbReference>
<dbReference type="GO" id="GO:0003924">
    <property type="term" value="F:GTPase activity"/>
    <property type="evidence" value="ECO:0007669"/>
    <property type="project" value="TreeGrafter"/>
</dbReference>
<dbReference type="Proteomes" id="UP000218334">
    <property type="component" value="Unassembled WGS sequence"/>
</dbReference>
<dbReference type="STRING" id="1076256.A0A2H3BWC5"/>
<dbReference type="AlphaFoldDB" id="A0A2H3BWC5"/>
<organism evidence="5 6">
    <name type="scientific">Armillaria solidipes</name>
    <dbReference type="NCBI Taxonomy" id="1076256"/>
    <lineage>
        <taxon>Eukaryota</taxon>
        <taxon>Fungi</taxon>
        <taxon>Dikarya</taxon>
        <taxon>Basidiomycota</taxon>
        <taxon>Agaricomycotina</taxon>
        <taxon>Agaricomycetes</taxon>
        <taxon>Agaricomycetidae</taxon>
        <taxon>Agaricales</taxon>
        <taxon>Marasmiineae</taxon>
        <taxon>Physalacriaceae</taxon>
        <taxon>Armillaria</taxon>
    </lineage>
</organism>
<feature type="compositionally biased region" description="Basic and acidic residues" evidence="3">
    <location>
        <begin position="367"/>
        <end position="394"/>
    </location>
</feature>
<evidence type="ECO:0000256" key="3">
    <source>
        <dbReference type="SAM" id="MobiDB-lite"/>
    </source>
</evidence>
<dbReference type="EMBL" id="KZ293431">
    <property type="protein sequence ID" value="PBK68877.1"/>
    <property type="molecule type" value="Genomic_DNA"/>
</dbReference>
<proteinExistence type="predicted"/>
<evidence type="ECO:0000313" key="6">
    <source>
        <dbReference type="Proteomes" id="UP000218334"/>
    </source>
</evidence>
<keyword evidence="1" id="KW-0547">Nucleotide-binding</keyword>
<dbReference type="PANTHER" id="PTHR45782:SF4">
    <property type="entry name" value="MITOCHONDRIAL RIBOSOME-ASSOCIATED GTPASE 1"/>
    <property type="match status" value="1"/>
</dbReference>
<dbReference type="PANTHER" id="PTHR45782">
    <property type="entry name" value="MITOCHONDRIAL RIBOSOME-ASSOCIATED GTPASE 1"/>
    <property type="match status" value="1"/>
</dbReference>
<dbReference type="InterPro" id="IPR006073">
    <property type="entry name" value="GTP-bd"/>
</dbReference>